<dbReference type="Pfam" id="PF00172">
    <property type="entry name" value="Zn_clus"/>
    <property type="match status" value="1"/>
</dbReference>
<organism evidence="4 5">
    <name type="scientific">Paraphaeosphaeria sporulosa</name>
    <dbReference type="NCBI Taxonomy" id="1460663"/>
    <lineage>
        <taxon>Eukaryota</taxon>
        <taxon>Fungi</taxon>
        <taxon>Dikarya</taxon>
        <taxon>Ascomycota</taxon>
        <taxon>Pezizomycotina</taxon>
        <taxon>Dothideomycetes</taxon>
        <taxon>Pleosporomycetidae</taxon>
        <taxon>Pleosporales</taxon>
        <taxon>Massarineae</taxon>
        <taxon>Didymosphaeriaceae</taxon>
        <taxon>Paraphaeosphaeria</taxon>
    </lineage>
</organism>
<keyword evidence="2" id="KW-0539">Nucleus</keyword>
<dbReference type="Pfam" id="PF11951">
    <property type="entry name" value="Fungal_trans_2"/>
    <property type="match status" value="1"/>
</dbReference>
<dbReference type="InterPro" id="IPR021858">
    <property type="entry name" value="Fun_TF"/>
</dbReference>
<protein>
    <recommendedName>
        <fullName evidence="3">Zn(2)-C6 fungal-type domain-containing protein</fullName>
    </recommendedName>
</protein>
<dbReference type="GO" id="GO:0000981">
    <property type="term" value="F:DNA-binding transcription factor activity, RNA polymerase II-specific"/>
    <property type="evidence" value="ECO:0007669"/>
    <property type="project" value="InterPro"/>
</dbReference>
<dbReference type="InParanoid" id="A0A177BUP8"/>
<dbReference type="Gene3D" id="4.10.240.10">
    <property type="entry name" value="Zn(2)-C6 fungal-type DNA-binding domain"/>
    <property type="match status" value="1"/>
</dbReference>
<dbReference type="EMBL" id="KV441564">
    <property type="protein sequence ID" value="OAF98700.1"/>
    <property type="molecule type" value="Genomic_DNA"/>
</dbReference>
<dbReference type="PROSITE" id="PS00463">
    <property type="entry name" value="ZN2_CY6_FUNGAL_1"/>
    <property type="match status" value="1"/>
</dbReference>
<dbReference type="SUPFAM" id="SSF57701">
    <property type="entry name" value="Zn2/Cys6 DNA-binding domain"/>
    <property type="match status" value="1"/>
</dbReference>
<evidence type="ECO:0000256" key="1">
    <source>
        <dbReference type="ARBA" id="ARBA00004123"/>
    </source>
</evidence>
<dbReference type="GO" id="GO:0005634">
    <property type="term" value="C:nucleus"/>
    <property type="evidence" value="ECO:0007669"/>
    <property type="project" value="UniProtKB-SubCell"/>
</dbReference>
<dbReference type="GO" id="GO:0008270">
    <property type="term" value="F:zinc ion binding"/>
    <property type="evidence" value="ECO:0007669"/>
    <property type="project" value="InterPro"/>
</dbReference>
<dbReference type="Proteomes" id="UP000077069">
    <property type="component" value="Unassembled WGS sequence"/>
</dbReference>
<dbReference type="InterPro" id="IPR036864">
    <property type="entry name" value="Zn2-C6_fun-type_DNA-bd_sf"/>
</dbReference>
<dbReference type="PANTHER" id="PTHR37534">
    <property type="entry name" value="TRANSCRIPTIONAL ACTIVATOR PROTEIN UGA3"/>
    <property type="match status" value="1"/>
</dbReference>
<dbReference type="InterPro" id="IPR001138">
    <property type="entry name" value="Zn2Cys6_DnaBD"/>
</dbReference>
<comment type="subcellular location">
    <subcellularLocation>
        <location evidence="1">Nucleus</location>
    </subcellularLocation>
</comment>
<dbReference type="PROSITE" id="PS50048">
    <property type="entry name" value="ZN2_CY6_FUNGAL_2"/>
    <property type="match status" value="1"/>
</dbReference>
<reference evidence="4 5" key="1">
    <citation type="submission" date="2016-05" db="EMBL/GenBank/DDBJ databases">
        <title>Comparative analysis of secretome profiles of manganese(II)-oxidizing ascomycete fungi.</title>
        <authorList>
            <consortium name="DOE Joint Genome Institute"/>
            <person name="Zeiner C.A."/>
            <person name="Purvine S.O."/>
            <person name="Zink E.M."/>
            <person name="Wu S."/>
            <person name="Pasa-Tolic L."/>
            <person name="Chaput D.L."/>
            <person name="Haridas S."/>
            <person name="Grigoriev I.V."/>
            <person name="Santelli C.M."/>
            <person name="Hansel C.M."/>
        </authorList>
    </citation>
    <scope>NUCLEOTIDE SEQUENCE [LARGE SCALE GENOMIC DNA]</scope>
    <source>
        <strain evidence="4 5">AP3s5-JAC2a</strain>
    </source>
</reference>
<dbReference type="SMART" id="SM00066">
    <property type="entry name" value="GAL4"/>
    <property type="match status" value="1"/>
</dbReference>
<evidence type="ECO:0000313" key="5">
    <source>
        <dbReference type="Proteomes" id="UP000077069"/>
    </source>
</evidence>
<dbReference type="OrthoDB" id="5294180at2759"/>
<evidence type="ECO:0000256" key="2">
    <source>
        <dbReference type="ARBA" id="ARBA00023242"/>
    </source>
</evidence>
<proteinExistence type="predicted"/>
<feature type="domain" description="Zn(2)-C6 fungal-type" evidence="3">
    <location>
        <begin position="25"/>
        <end position="55"/>
    </location>
</feature>
<dbReference type="STRING" id="1460663.A0A177BUP8"/>
<dbReference type="GeneID" id="28764681"/>
<gene>
    <name evidence="4" type="ORF">CC84DRAFT_1191605</name>
</gene>
<name>A0A177BUP8_9PLEO</name>
<dbReference type="RefSeq" id="XP_018029066.1">
    <property type="nucleotide sequence ID" value="XM_018181195.1"/>
</dbReference>
<sequence>MVGTTNAANAAKQAAAKMHRRSRTGCFTCRLRRKKCDEAKPSCRACKHLGLQCEYKRPMWWSSSETRKGQKERIKNIIKRTKLQEKSQQGIAMSATTPPGLCHSLPTSDTFSDGIGCTRAPSVDSQNSLDYNFNAVSTPGLYDSISMPPPMFAPSFHPAGQFAPYEVDIKTESQLFIDDIPTRRDSTISTFSTYQTPPVTGHPFPTENWIQQDYFESRRESFAEEPLDFQVFDFPHGSFSPSHQAVIPVDECDQYLLNHFIENVVRLVFPILEVNQHGSARSDIILPALATNKTYLHSCLSVAAEHLKATERIQGEQIDRDIMNHRYEAIKELCEAFQRDTDHAQTLEATLGMILFQCSVGRADDGPAAEAMGDAIDVKWHAHFLATTQLAQRLELPAQLVALNGQPHAQPPFNMTLTSWIDILGATMLGRTPVFADTYREKLIADSPSGLAELMGCDDRIMYLISEIACLEALKMDNMDEVQLCAHIKHVGDQISLSEPPPGTVRNPYSSTGAIRPKQLSTNLTAVFRLAARIYLCSLVPNFDRTQGSVIANMVNALSDTMEYIPAGPDGFDTSLVWPLLIAGSVSLPNSPFRTMFSERANRLGEASDFGSFGRMKELLKEVWRVNDAALANGDKQCVHWRDTMRQKGWDFLLI</sequence>
<keyword evidence="5" id="KW-1185">Reference proteome</keyword>
<dbReference type="AlphaFoldDB" id="A0A177BUP8"/>
<dbReference type="CDD" id="cd00067">
    <property type="entry name" value="GAL4"/>
    <property type="match status" value="1"/>
</dbReference>
<evidence type="ECO:0000259" key="3">
    <source>
        <dbReference type="PROSITE" id="PS50048"/>
    </source>
</evidence>
<evidence type="ECO:0000313" key="4">
    <source>
        <dbReference type="EMBL" id="OAF98700.1"/>
    </source>
</evidence>
<accession>A0A177BUP8</accession>
<dbReference type="PANTHER" id="PTHR37534:SF12">
    <property type="entry name" value="ZN(2)-C6 FUNGAL-TYPE DOMAIN-CONTAINING PROTEIN"/>
    <property type="match status" value="1"/>
</dbReference>